<evidence type="ECO:0000313" key="1">
    <source>
        <dbReference type="EMBL" id="QJS11573.1"/>
    </source>
</evidence>
<reference evidence="1 2" key="1">
    <citation type="submission" date="2020-05" db="EMBL/GenBank/DDBJ databases">
        <authorList>
            <person name="Li K."/>
        </authorList>
    </citation>
    <scope>NUCLEOTIDE SEQUENCE [LARGE SCALE GENOMIC DNA]</scope>
    <source>
        <strain evidence="2">jing01</strain>
    </source>
</reference>
<dbReference type="KEGG" id="sarg:HKX69_20535"/>
<dbReference type="Proteomes" id="UP000502641">
    <property type="component" value="Chromosome"/>
</dbReference>
<dbReference type="AlphaFoldDB" id="A0A6M4PNG6"/>
<gene>
    <name evidence="1" type="ORF">HKX69_20535</name>
</gene>
<proteinExistence type="predicted"/>
<protein>
    <submittedName>
        <fullName evidence="1">Uncharacterized protein</fullName>
    </submittedName>
</protein>
<organism evidence="1 2">
    <name type="scientific">Streptomyces argyrophylli</name>
    <dbReference type="NCBI Taxonomy" id="2726118"/>
    <lineage>
        <taxon>Bacteria</taxon>
        <taxon>Bacillati</taxon>
        <taxon>Actinomycetota</taxon>
        <taxon>Actinomycetes</taxon>
        <taxon>Kitasatosporales</taxon>
        <taxon>Streptomycetaceae</taxon>
        <taxon>Streptomyces</taxon>
    </lineage>
</organism>
<dbReference type="RefSeq" id="WP_171155624.1">
    <property type="nucleotide sequence ID" value="NZ_CP053189.1"/>
</dbReference>
<sequence length="73" mass="7893">MTPSWTAVVAGSRWMQRVLVVLCAIVPLLVVTLACTPALVVLPFLPAHSARATAIVRQLIAWTRTALIASRSR</sequence>
<dbReference type="EMBL" id="CP053189">
    <property type="protein sequence ID" value="QJS11573.1"/>
    <property type="molecule type" value="Genomic_DNA"/>
</dbReference>
<name>A0A6M4PNG6_9ACTN</name>
<accession>A0A6M4PNG6</accession>
<evidence type="ECO:0000313" key="2">
    <source>
        <dbReference type="Proteomes" id="UP000502641"/>
    </source>
</evidence>
<keyword evidence="2" id="KW-1185">Reference proteome</keyword>